<organism evidence="1 2">
    <name type="scientific">Pseudomonas asuensis</name>
    <dbReference type="NCBI Taxonomy" id="1825787"/>
    <lineage>
        <taxon>Bacteria</taxon>
        <taxon>Pseudomonadati</taxon>
        <taxon>Pseudomonadota</taxon>
        <taxon>Gammaproteobacteria</taxon>
        <taxon>Pseudomonadales</taxon>
        <taxon>Pseudomonadaceae</taxon>
        <taxon>Pseudomonas</taxon>
    </lineage>
</organism>
<accession>A0ABQ2GXK2</accession>
<dbReference type="EMBL" id="BMNW01000006">
    <property type="protein sequence ID" value="GGM17110.1"/>
    <property type="molecule type" value="Genomic_DNA"/>
</dbReference>
<evidence type="ECO:0000313" key="1">
    <source>
        <dbReference type="EMBL" id="GGM17110.1"/>
    </source>
</evidence>
<reference evidence="2" key="1">
    <citation type="journal article" date="2019" name="Int. J. Syst. Evol. Microbiol.">
        <title>The Global Catalogue of Microorganisms (GCM) 10K type strain sequencing project: providing services to taxonomists for standard genome sequencing and annotation.</title>
        <authorList>
            <consortium name="The Broad Institute Genomics Platform"/>
            <consortium name="The Broad Institute Genome Sequencing Center for Infectious Disease"/>
            <person name="Wu L."/>
            <person name="Ma J."/>
        </authorList>
    </citation>
    <scope>NUCLEOTIDE SEQUENCE [LARGE SCALE GENOMIC DNA]</scope>
    <source>
        <strain evidence="2">JCM 13501</strain>
    </source>
</reference>
<gene>
    <name evidence="1" type="ORF">GCM10009425_30160</name>
</gene>
<dbReference type="Proteomes" id="UP000616499">
    <property type="component" value="Unassembled WGS sequence"/>
</dbReference>
<evidence type="ECO:0000313" key="2">
    <source>
        <dbReference type="Proteomes" id="UP000616499"/>
    </source>
</evidence>
<comment type="caution">
    <text evidence="1">The sequence shown here is derived from an EMBL/GenBank/DDBJ whole genome shotgun (WGS) entry which is preliminary data.</text>
</comment>
<name>A0ABQ2GXK2_9PSED</name>
<proteinExistence type="predicted"/>
<keyword evidence="2" id="KW-1185">Reference proteome</keyword>
<dbReference type="RefSeq" id="WP_188866945.1">
    <property type="nucleotide sequence ID" value="NZ_BMNW01000006.1"/>
</dbReference>
<sequence>MSVPEFSDKEILNYTLDVLREQICIYQEQVPASLLTNMEQVLGGPICKPAEELEQIRFNRWLALHSLDTPLDAQQKKWLWKGWLARAKHPESNR</sequence>
<protein>
    <submittedName>
        <fullName evidence="1">Uncharacterized protein</fullName>
    </submittedName>
</protein>